<organism evidence="11 12">
    <name type="scientific">Flaviflagellibacter deserti</name>
    <dbReference type="NCBI Taxonomy" id="2267266"/>
    <lineage>
        <taxon>Bacteria</taxon>
        <taxon>Pseudomonadati</taxon>
        <taxon>Pseudomonadota</taxon>
        <taxon>Alphaproteobacteria</taxon>
        <taxon>Hyphomicrobiales</taxon>
        <taxon>Flaviflagellibacter</taxon>
    </lineage>
</organism>
<comment type="similarity">
    <text evidence="2">Belongs to the ABC transporter superfamily.</text>
</comment>
<dbReference type="InterPro" id="IPR011527">
    <property type="entry name" value="ABC1_TM_dom"/>
</dbReference>
<dbReference type="Gene3D" id="1.20.1560.10">
    <property type="entry name" value="ABC transporter type 1, transmembrane domain"/>
    <property type="match status" value="1"/>
</dbReference>
<evidence type="ECO:0000256" key="5">
    <source>
        <dbReference type="ARBA" id="ARBA00022840"/>
    </source>
</evidence>
<dbReference type="Pfam" id="PF00664">
    <property type="entry name" value="ABC_membrane"/>
    <property type="match status" value="1"/>
</dbReference>
<keyword evidence="6 8" id="KW-1133">Transmembrane helix</keyword>
<evidence type="ECO:0000256" key="2">
    <source>
        <dbReference type="ARBA" id="ARBA00005417"/>
    </source>
</evidence>
<keyword evidence="7 8" id="KW-0472">Membrane</keyword>
<feature type="transmembrane region" description="Helical" evidence="8">
    <location>
        <begin position="174"/>
        <end position="195"/>
    </location>
</feature>
<dbReference type="PANTHER" id="PTHR43394:SF1">
    <property type="entry name" value="ATP-BINDING CASSETTE SUB-FAMILY B MEMBER 10, MITOCHONDRIAL"/>
    <property type="match status" value="1"/>
</dbReference>
<evidence type="ECO:0000256" key="4">
    <source>
        <dbReference type="ARBA" id="ARBA00022741"/>
    </source>
</evidence>
<comment type="subcellular location">
    <subcellularLocation>
        <location evidence="1">Cell membrane</location>
        <topology evidence="1">Multi-pass membrane protein</topology>
    </subcellularLocation>
</comment>
<dbReference type="EMBL" id="JBHSJF010000007">
    <property type="protein sequence ID" value="MFC5069433.1"/>
    <property type="molecule type" value="Genomic_DNA"/>
</dbReference>
<dbReference type="SUPFAM" id="SSF90123">
    <property type="entry name" value="ABC transporter transmembrane region"/>
    <property type="match status" value="1"/>
</dbReference>
<proteinExistence type="inferred from homology"/>
<sequence length="722" mass="78406">MEHSSTAYSPATEREGLICAPTDFKSAFKNVAVFLGRPGSEVILFSDVPFNEVLPSIEEVRRLADRIGLEVLDYGKANRVDTNSDLPAIILLRDGRALSLLERLSDGRYLTSARELATGAGVELRGVAPENVRAIVTFGVVREDTVESAITGDIQLIVRKHWLVSTLLPFWKSYLQVALAALFINILALVMPLFTMNVYDRILPNEAMATLWVLVLGVAGAILFDLLLKSVRAVLIDHAGRSADLRLSYLLFEKVLHTTLASRPASTGDYANRITQYEFVREFFTSNTISVVIDTAFAFIFLIVIYVLSGWIVIVPVVAFLITIGIGLTAQRAIAKRMAAAQNEASQKQSLLVETISTIETVKSLGAEKHLLRRWHGLAKRASQTSEEIKQISANAANATGFVSQFVSIVIILAGAYQFAEGNMTTGAIIAAVMLSGRAVAPLGQIAMTLARFRQAVLSLQILNSIMSQPEDRPDSTGFVNREIYAGDFSFQLVDFAYPGTDYKVLNGFNLTVKAGERVGIIGKIGSGKTTVGRLLGGLYAPGAGSLLIDGVDVRQYHPAVVRSAVSVASQSADLFSGTIKENLLMGRPDASDEDIIAVSRVTGVEDFVSRHPRGYDMPVGERGSNLSGGQRQAVAIARLLMSKPKIVFLDEPSGAMDMASERLLINKLQAALAPEMTVIISTHRHSMLELIDRLIVMDQGRVIADGPKAAIIEHLQKRAVR</sequence>
<evidence type="ECO:0000256" key="8">
    <source>
        <dbReference type="SAM" id="Phobius"/>
    </source>
</evidence>
<dbReference type="Proteomes" id="UP001595796">
    <property type="component" value="Unassembled WGS sequence"/>
</dbReference>
<feature type="domain" description="ABC transporter" evidence="9">
    <location>
        <begin position="491"/>
        <end position="720"/>
    </location>
</feature>
<comment type="caution">
    <text evidence="11">The sequence shown here is derived from an EMBL/GenBank/DDBJ whole genome shotgun (WGS) entry which is preliminary data.</text>
</comment>
<keyword evidence="12" id="KW-1185">Reference proteome</keyword>
<dbReference type="CDD" id="cd18587">
    <property type="entry name" value="ABC_6TM_LapB_like"/>
    <property type="match status" value="1"/>
</dbReference>
<keyword evidence="5" id="KW-0067">ATP-binding</keyword>
<keyword evidence="4" id="KW-0547">Nucleotide-binding</keyword>
<dbReference type="InterPro" id="IPR003593">
    <property type="entry name" value="AAA+_ATPase"/>
</dbReference>
<accession>A0ABV9Z6E7</accession>
<dbReference type="PANTHER" id="PTHR43394">
    <property type="entry name" value="ATP-DEPENDENT PERMEASE MDL1, MITOCHONDRIAL"/>
    <property type="match status" value="1"/>
</dbReference>
<dbReference type="InterPro" id="IPR039421">
    <property type="entry name" value="Type_1_exporter"/>
</dbReference>
<dbReference type="NCBIfam" id="TIGR03375">
    <property type="entry name" value="type_I_sec_LssB"/>
    <property type="match status" value="1"/>
</dbReference>
<dbReference type="SMART" id="SM00382">
    <property type="entry name" value="AAA"/>
    <property type="match status" value="1"/>
</dbReference>
<keyword evidence="3 8" id="KW-0812">Transmembrane</keyword>
<evidence type="ECO:0000313" key="11">
    <source>
        <dbReference type="EMBL" id="MFC5069433.1"/>
    </source>
</evidence>
<reference evidence="12" key="1">
    <citation type="journal article" date="2019" name="Int. J. Syst. Evol. Microbiol.">
        <title>The Global Catalogue of Microorganisms (GCM) 10K type strain sequencing project: providing services to taxonomists for standard genome sequencing and annotation.</title>
        <authorList>
            <consortium name="The Broad Institute Genomics Platform"/>
            <consortium name="The Broad Institute Genome Sequencing Center for Infectious Disease"/>
            <person name="Wu L."/>
            <person name="Ma J."/>
        </authorList>
    </citation>
    <scope>NUCLEOTIDE SEQUENCE [LARGE SCALE GENOMIC DNA]</scope>
    <source>
        <strain evidence="12">CGMCC 1.16444</strain>
    </source>
</reference>
<dbReference type="InterPro" id="IPR017871">
    <property type="entry name" value="ABC_transporter-like_CS"/>
</dbReference>
<evidence type="ECO:0000313" key="12">
    <source>
        <dbReference type="Proteomes" id="UP001595796"/>
    </source>
</evidence>
<evidence type="ECO:0000259" key="10">
    <source>
        <dbReference type="PROSITE" id="PS50929"/>
    </source>
</evidence>
<dbReference type="SUPFAM" id="SSF52540">
    <property type="entry name" value="P-loop containing nucleoside triphosphate hydrolases"/>
    <property type="match status" value="1"/>
</dbReference>
<dbReference type="InterPro" id="IPR036640">
    <property type="entry name" value="ABC1_TM_sf"/>
</dbReference>
<evidence type="ECO:0000259" key="9">
    <source>
        <dbReference type="PROSITE" id="PS50893"/>
    </source>
</evidence>
<evidence type="ECO:0000256" key="6">
    <source>
        <dbReference type="ARBA" id="ARBA00022989"/>
    </source>
</evidence>
<dbReference type="Pfam" id="PF00005">
    <property type="entry name" value="ABC_tran"/>
    <property type="match status" value="1"/>
</dbReference>
<feature type="transmembrane region" description="Helical" evidence="8">
    <location>
        <begin position="207"/>
        <end position="228"/>
    </location>
</feature>
<feature type="transmembrane region" description="Helical" evidence="8">
    <location>
        <begin position="311"/>
        <end position="330"/>
    </location>
</feature>
<dbReference type="InterPro" id="IPR017750">
    <property type="entry name" value="ATPase_T1SS"/>
</dbReference>
<dbReference type="PROSITE" id="PS00211">
    <property type="entry name" value="ABC_TRANSPORTER_1"/>
    <property type="match status" value="1"/>
</dbReference>
<feature type="transmembrane region" description="Helical" evidence="8">
    <location>
        <begin position="283"/>
        <end position="305"/>
    </location>
</feature>
<dbReference type="InterPro" id="IPR027417">
    <property type="entry name" value="P-loop_NTPase"/>
</dbReference>
<evidence type="ECO:0000256" key="7">
    <source>
        <dbReference type="ARBA" id="ARBA00023136"/>
    </source>
</evidence>
<dbReference type="RefSeq" id="WP_114958712.1">
    <property type="nucleotide sequence ID" value="NZ_JBHSJF010000007.1"/>
</dbReference>
<dbReference type="Gene3D" id="3.40.50.300">
    <property type="entry name" value="P-loop containing nucleotide triphosphate hydrolases"/>
    <property type="match status" value="1"/>
</dbReference>
<feature type="transmembrane region" description="Helical" evidence="8">
    <location>
        <begin position="399"/>
        <end position="420"/>
    </location>
</feature>
<evidence type="ECO:0000256" key="1">
    <source>
        <dbReference type="ARBA" id="ARBA00004651"/>
    </source>
</evidence>
<gene>
    <name evidence="11" type="ORF">ACFPFW_15555</name>
</gene>
<protein>
    <submittedName>
        <fullName evidence="11">Type I secretion system permease/ATPase</fullName>
    </submittedName>
</protein>
<evidence type="ECO:0000256" key="3">
    <source>
        <dbReference type="ARBA" id="ARBA00022692"/>
    </source>
</evidence>
<feature type="domain" description="ABC transmembrane type-1" evidence="10">
    <location>
        <begin position="177"/>
        <end position="455"/>
    </location>
</feature>
<dbReference type="InterPro" id="IPR003439">
    <property type="entry name" value="ABC_transporter-like_ATP-bd"/>
</dbReference>
<dbReference type="PROSITE" id="PS50893">
    <property type="entry name" value="ABC_TRANSPORTER_2"/>
    <property type="match status" value="1"/>
</dbReference>
<name>A0ABV9Z6E7_9HYPH</name>
<dbReference type="PROSITE" id="PS50929">
    <property type="entry name" value="ABC_TM1F"/>
    <property type="match status" value="1"/>
</dbReference>